<accession>A0A4Z2H2G1</accession>
<dbReference type="AlphaFoldDB" id="A0A4Z2H2G1"/>
<gene>
    <name evidence="2" type="ORF">EYF80_030686</name>
</gene>
<evidence type="ECO:0000256" key="1">
    <source>
        <dbReference type="SAM" id="MobiDB-lite"/>
    </source>
</evidence>
<sequence length="200" mass="22559">MMLLSRLAFRGHETEHNGGETISLKVQKRRGEGGGGGRGSKARKGFSAKPTWSWESEKLNYRRDEDVNSVSATRRLVMRLDVGQRVHFLGVEVLCGLELALIVRVSEWLRPPLIKLLAMFCIYHHEGVRLLRHEVGGVISTAEDKDARRSSSVMIWLKQEITNARGRTTNFRRPLPTLRPQHAVIGPGGIGERFKDDPEL</sequence>
<dbReference type="EMBL" id="SRLO01000364">
    <property type="protein sequence ID" value="TNN59052.1"/>
    <property type="molecule type" value="Genomic_DNA"/>
</dbReference>
<name>A0A4Z2H2G1_9TELE</name>
<protein>
    <submittedName>
        <fullName evidence="2">Uncharacterized protein</fullName>
    </submittedName>
</protein>
<dbReference type="Proteomes" id="UP000314294">
    <property type="component" value="Unassembled WGS sequence"/>
</dbReference>
<evidence type="ECO:0000313" key="3">
    <source>
        <dbReference type="Proteomes" id="UP000314294"/>
    </source>
</evidence>
<reference evidence="2 3" key="1">
    <citation type="submission" date="2019-03" db="EMBL/GenBank/DDBJ databases">
        <title>First draft genome of Liparis tanakae, snailfish: a comprehensive survey of snailfish specific genes.</title>
        <authorList>
            <person name="Kim W."/>
            <person name="Song I."/>
            <person name="Jeong J.-H."/>
            <person name="Kim D."/>
            <person name="Kim S."/>
            <person name="Ryu S."/>
            <person name="Song J.Y."/>
            <person name="Lee S.K."/>
        </authorList>
    </citation>
    <scope>NUCLEOTIDE SEQUENCE [LARGE SCALE GENOMIC DNA]</scope>
    <source>
        <tissue evidence="2">Muscle</tissue>
    </source>
</reference>
<evidence type="ECO:0000313" key="2">
    <source>
        <dbReference type="EMBL" id="TNN59052.1"/>
    </source>
</evidence>
<proteinExistence type="predicted"/>
<keyword evidence="3" id="KW-1185">Reference proteome</keyword>
<comment type="caution">
    <text evidence="2">The sequence shown here is derived from an EMBL/GenBank/DDBJ whole genome shotgun (WGS) entry which is preliminary data.</text>
</comment>
<organism evidence="2 3">
    <name type="scientific">Liparis tanakae</name>
    <name type="common">Tanaka's snailfish</name>
    <dbReference type="NCBI Taxonomy" id="230148"/>
    <lineage>
        <taxon>Eukaryota</taxon>
        <taxon>Metazoa</taxon>
        <taxon>Chordata</taxon>
        <taxon>Craniata</taxon>
        <taxon>Vertebrata</taxon>
        <taxon>Euteleostomi</taxon>
        <taxon>Actinopterygii</taxon>
        <taxon>Neopterygii</taxon>
        <taxon>Teleostei</taxon>
        <taxon>Neoteleostei</taxon>
        <taxon>Acanthomorphata</taxon>
        <taxon>Eupercaria</taxon>
        <taxon>Perciformes</taxon>
        <taxon>Cottioidei</taxon>
        <taxon>Cottales</taxon>
        <taxon>Liparidae</taxon>
        <taxon>Liparis</taxon>
    </lineage>
</organism>
<feature type="region of interest" description="Disordered" evidence="1">
    <location>
        <begin position="26"/>
        <end position="46"/>
    </location>
</feature>